<evidence type="ECO:0000313" key="2">
    <source>
        <dbReference type="EMBL" id="CAB4156661.1"/>
    </source>
</evidence>
<evidence type="ECO:0000313" key="8">
    <source>
        <dbReference type="EMBL" id="CAB4200800.1"/>
    </source>
</evidence>
<dbReference type="EMBL" id="LR798341">
    <property type="protein sequence ID" value="CAB5225256.1"/>
    <property type="molecule type" value="Genomic_DNA"/>
</dbReference>
<dbReference type="InterPro" id="IPR017686">
    <property type="entry name" value="Phg/plasmid-like_prot"/>
</dbReference>
<sequence>MAANIEVNKDGKARFAYAGTQTPWHRLGQSMQGLQTIDAMLDASQADYQVLLTKIAVVDDEGNLVRNPDGSPVIVEDNKATVRMNDDGSFSPLATVGNRYDVRQNREVLERAMAVVGASKGDAVIDTCGVLKGGARFFAGIDLGTLVIDPTGVNDKIARYLVVSHGHDGYWPIRYANTDVRAVCQNTVIMGIKNAERLFTARHTRNADEYLNTAQEALQISTEWAKNFKIMAESMLAIPVPQASQRVDKVINTVFPIKATESDTQRRNREEITGTIRALYSSQKNAGGYGYNGWSIYNSVVEYLDHHRRGDASDRALATIEENSWVNKAKITAQHAVLQLV</sequence>
<evidence type="ECO:0000313" key="10">
    <source>
        <dbReference type="EMBL" id="CAB4217014.1"/>
    </source>
</evidence>
<organism evidence="4">
    <name type="scientific">uncultured Caudovirales phage</name>
    <dbReference type="NCBI Taxonomy" id="2100421"/>
    <lineage>
        <taxon>Viruses</taxon>
        <taxon>Duplodnaviria</taxon>
        <taxon>Heunggongvirae</taxon>
        <taxon>Uroviricota</taxon>
        <taxon>Caudoviricetes</taxon>
        <taxon>Peduoviridae</taxon>
        <taxon>Maltschvirus</taxon>
        <taxon>Maltschvirus maltsch</taxon>
    </lineage>
</organism>
<gene>
    <name evidence="6" type="ORF">UFOVP1002_33</name>
    <name evidence="7" type="ORF">UFOVP1217_163</name>
    <name evidence="8" type="ORF">UFOVP1343_147</name>
    <name evidence="9" type="ORF">UFOVP1438_8</name>
    <name evidence="12" type="ORF">UFOVP1541_175</name>
    <name evidence="10" type="ORF">UFOVP1592_4</name>
    <name evidence="1" type="ORF">UFOVP465_53</name>
    <name evidence="2" type="ORF">UFOVP666_99</name>
    <name evidence="3" type="ORF">UFOVP727_176</name>
    <name evidence="11" type="ORF">UFOVP741_179</name>
    <name evidence="4" type="ORF">UFOVP819_127</name>
    <name evidence="5" type="ORF">UFOVP926_146</name>
</gene>
<evidence type="ECO:0000313" key="9">
    <source>
        <dbReference type="EMBL" id="CAB4212407.1"/>
    </source>
</evidence>
<dbReference type="EMBL" id="LR796878">
    <property type="protein sequence ID" value="CAB4172303.1"/>
    <property type="molecule type" value="Genomic_DNA"/>
</dbReference>
<dbReference type="EMBL" id="LR796961">
    <property type="protein sequence ID" value="CAB4178165.1"/>
    <property type="molecule type" value="Genomic_DNA"/>
</dbReference>
<dbReference type="Pfam" id="PF06067">
    <property type="entry name" value="DUF932"/>
    <property type="match status" value="1"/>
</dbReference>
<protein>
    <submittedName>
        <fullName evidence="4">LGT_TIGR03299, phage/plasmid-like protein TIGR03299</fullName>
    </submittedName>
</protein>
<evidence type="ECO:0000313" key="7">
    <source>
        <dbReference type="EMBL" id="CAB4191829.1"/>
    </source>
</evidence>
<dbReference type="EMBL" id="LR797395">
    <property type="protein sequence ID" value="CAB4212407.1"/>
    <property type="molecule type" value="Genomic_DNA"/>
</dbReference>
<accession>A0A6J5P0H5</accession>
<evidence type="ECO:0000313" key="11">
    <source>
        <dbReference type="EMBL" id="CAB5225256.1"/>
    </source>
</evidence>
<dbReference type="EMBL" id="LR797452">
    <property type="protein sequence ID" value="CAB4217014.1"/>
    <property type="molecule type" value="Genomic_DNA"/>
</dbReference>
<name>A0A6J5P0H5_9CAUD</name>
<dbReference type="NCBIfam" id="TIGR03299">
    <property type="entry name" value="LGT_TIGR03299"/>
    <property type="match status" value="1"/>
</dbReference>
<evidence type="ECO:0000313" key="4">
    <source>
        <dbReference type="EMBL" id="CAB4164823.1"/>
    </source>
</evidence>
<evidence type="ECO:0000313" key="3">
    <source>
        <dbReference type="EMBL" id="CAB4160421.1"/>
    </source>
</evidence>
<dbReference type="EMBL" id="LR796443">
    <property type="protein sequence ID" value="CAB4145131.1"/>
    <property type="molecule type" value="Genomic_DNA"/>
</dbReference>
<dbReference type="InterPro" id="IPR026325">
    <property type="entry name" value="DUF932"/>
</dbReference>
<reference evidence="4" key="1">
    <citation type="submission" date="2020-04" db="EMBL/GenBank/DDBJ databases">
        <authorList>
            <person name="Chiriac C."/>
            <person name="Salcher M."/>
            <person name="Ghai R."/>
            <person name="Kavagutti S V."/>
        </authorList>
    </citation>
    <scope>NUCLEOTIDE SEQUENCE</scope>
</reference>
<dbReference type="EMBL" id="LR796698">
    <property type="protein sequence ID" value="CAB4160421.1"/>
    <property type="molecule type" value="Genomic_DNA"/>
</dbReference>
<evidence type="ECO:0000313" key="12">
    <source>
        <dbReference type="EMBL" id="CAB5229061.1"/>
    </source>
</evidence>
<evidence type="ECO:0000313" key="6">
    <source>
        <dbReference type="EMBL" id="CAB4178165.1"/>
    </source>
</evidence>
<dbReference type="EMBL" id="LR798395">
    <property type="protein sequence ID" value="CAB5229061.1"/>
    <property type="molecule type" value="Genomic_DNA"/>
</dbReference>
<dbReference type="EMBL" id="LR796644">
    <property type="protein sequence ID" value="CAB4156661.1"/>
    <property type="molecule type" value="Genomic_DNA"/>
</dbReference>
<dbReference type="EMBL" id="LR797305">
    <property type="protein sequence ID" value="CAB4200800.1"/>
    <property type="molecule type" value="Genomic_DNA"/>
</dbReference>
<dbReference type="EMBL" id="LR796762">
    <property type="protein sequence ID" value="CAB4164823.1"/>
    <property type="molecule type" value="Genomic_DNA"/>
</dbReference>
<proteinExistence type="predicted"/>
<dbReference type="EMBL" id="LR797177">
    <property type="protein sequence ID" value="CAB4191829.1"/>
    <property type="molecule type" value="Genomic_DNA"/>
</dbReference>
<evidence type="ECO:0000313" key="1">
    <source>
        <dbReference type="EMBL" id="CAB4145131.1"/>
    </source>
</evidence>
<evidence type="ECO:0000313" key="5">
    <source>
        <dbReference type="EMBL" id="CAB4172303.1"/>
    </source>
</evidence>